<sequence length="258" mass="28112">MNAGFPVPSWASTASACDGLVVAEPGNGFTCFLINFGVSAESKLVDTSLRGSTCPKGLEDDIGNTLRGYDIPTHNCSCLCWRKDAPLRNADVDRAQAPLVQRNVQIHHAVESIDNRGMSNGNCCVPVAVHLGTGIRTCRLLTFGNRNIPEKVKIRDESPDIRGGNHERTVRLVTQNPRPTENRLFYIGGTRKQRSCIGIPSFLFVHQHDSTATRFTSSKGGSTLNHKALRHAAGRMASPEILLLSSIFRSMPLVHAVI</sequence>
<reference evidence="2" key="2">
    <citation type="journal article" date="2009" name="Genome Res.">
        <title>Comparative genomic analyses of the human fungal pathogens Coccidioides and their relatives.</title>
        <authorList>
            <person name="Sharpton T.J."/>
            <person name="Stajich J.E."/>
            <person name="Rounsley S.D."/>
            <person name="Gardner M.J."/>
            <person name="Wortman J.R."/>
            <person name="Jordar V.S."/>
            <person name="Maiti R."/>
            <person name="Kodira C.D."/>
            <person name="Neafsey D.E."/>
            <person name="Zeng Q."/>
            <person name="Hung C.-Y."/>
            <person name="McMahan C."/>
            <person name="Muszewska A."/>
            <person name="Grynberg M."/>
            <person name="Mandel M.A."/>
            <person name="Kellner E.M."/>
            <person name="Barker B.M."/>
            <person name="Galgiani J.N."/>
            <person name="Orbach M.J."/>
            <person name="Kirkland T.N."/>
            <person name="Cole G.T."/>
            <person name="Henn M.R."/>
            <person name="Birren B.W."/>
            <person name="Taylor J.W."/>
        </authorList>
    </citation>
    <scope>NUCLEOTIDE SEQUENCE [LARGE SCALE GENOMIC DNA]</scope>
    <source>
        <strain evidence="2">RMSCC 3488</strain>
    </source>
</reference>
<dbReference type="Proteomes" id="UP000054567">
    <property type="component" value="Unassembled WGS sequence"/>
</dbReference>
<reference evidence="1 2" key="1">
    <citation type="submission" date="2007-06" db="EMBL/GenBank/DDBJ databases">
        <title>The Genome Sequence of Coccidioides posadasii RMSCC_3488.</title>
        <authorList>
            <consortium name="Coccidioides Genome Resources Consortium"/>
            <consortium name="The Broad Institute Genome Sequencing Platform"/>
            <person name="Henn M.R."/>
            <person name="Sykes S."/>
            <person name="Young S."/>
            <person name="Jaffe D."/>
            <person name="Berlin A."/>
            <person name="Alvarez P."/>
            <person name="Butler J."/>
            <person name="Gnerre S."/>
            <person name="Grabherr M."/>
            <person name="Mauceli E."/>
            <person name="Brockman W."/>
            <person name="Kodira C."/>
            <person name="Alvarado L."/>
            <person name="Zeng Q."/>
            <person name="Crawford M."/>
            <person name="Antoine C."/>
            <person name="Devon K."/>
            <person name="Galgiani J."/>
            <person name="Orsborn K."/>
            <person name="Lewis M.L."/>
            <person name="Nusbaum C."/>
            <person name="Galagan J."/>
            <person name="Birren B."/>
        </authorList>
    </citation>
    <scope>NUCLEOTIDE SEQUENCE [LARGE SCALE GENOMIC DNA]</scope>
    <source>
        <strain evidence="1 2">RMSCC 3488</strain>
    </source>
</reference>
<name>A0A0J6FCF5_COCPO</name>
<proteinExistence type="predicted"/>
<organism evidence="1 2">
    <name type="scientific">Coccidioides posadasii RMSCC 3488</name>
    <dbReference type="NCBI Taxonomy" id="454284"/>
    <lineage>
        <taxon>Eukaryota</taxon>
        <taxon>Fungi</taxon>
        <taxon>Dikarya</taxon>
        <taxon>Ascomycota</taxon>
        <taxon>Pezizomycotina</taxon>
        <taxon>Eurotiomycetes</taxon>
        <taxon>Eurotiomycetidae</taxon>
        <taxon>Onygenales</taxon>
        <taxon>Onygenaceae</taxon>
        <taxon>Coccidioides</taxon>
    </lineage>
</organism>
<dbReference type="EMBL" id="DS268110">
    <property type="protein sequence ID" value="KMM66975.1"/>
    <property type="molecule type" value="Genomic_DNA"/>
</dbReference>
<evidence type="ECO:0000313" key="2">
    <source>
        <dbReference type="Proteomes" id="UP000054567"/>
    </source>
</evidence>
<protein>
    <submittedName>
        <fullName evidence="1">Uncharacterized protein</fullName>
    </submittedName>
</protein>
<dbReference type="AlphaFoldDB" id="A0A0J6FCF5"/>
<accession>A0A0J6FCF5</accession>
<evidence type="ECO:0000313" key="1">
    <source>
        <dbReference type="EMBL" id="KMM66975.1"/>
    </source>
</evidence>
<reference evidence="2" key="3">
    <citation type="journal article" date="2010" name="Genome Res.">
        <title>Population genomic sequencing of Coccidioides fungi reveals recent hybridization and transposon control.</title>
        <authorList>
            <person name="Neafsey D.E."/>
            <person name="Barker B.M."/>
            <person name="Sharpton T.J."/>
            <person name="Stajich J.E."/>
            <person name="Park D.J."/>
            <person name="Whiston E."/>
            <person name="Hung C.-Y."/>
            <person name="McMahan C."/>
            <person name="White J."/>
            <person name="Sykes S."/>
            <person name="Heiman D."/>
            <person name="Young S."/>
            <person name="Zeng Q."/>
            <person name="Abouelleil A."/>
            <person name="Aftuck L."/>
            <person name="Bessette D."/>
            <person name="Brown A."/>
            <person name="FitzGerald M."/>
            <person name="Lui A."/>
            <person name="Macdonald J.P."/>
            <person name="Priest M."/>
            <person name="Orbach M.J."/>
            <person name="Galgiani J.N."/>
            <person name="Kirkland T.N."/>
            <person name="Cole G.T."/>
            <person name="Birren B.W."/>
            <person name="Henn M.R."/>
            <person name="Taylor J.W."/>
            <person name="Rounsley S.D."/>
        </authorList>
    </citation>
    <scope>NUCLEOTIDE SEQUENCE [LARGE SCALE GENOMIC DNA]</scope>
    <source>
        <strain evidence="2">RMSCC 3488</strain>
    </source>
</reference>
<gene>
    <name evidence="1" type="ORF">CPAG_03311</name>
</gene>
<dbReference type="VEuPathDB" id="FungiDB:CPAG_03311"/>